<evidence type="ECO:0000256" key="5">
    <source>
        <dbReference type="ARBA" id="ARBA00023004"/>
    </source>
</evidence>
<comment type="cofactor">
    <cofactor evidence="1">
        <name>[4Fe-4S] cluster</name>
        <dbReference type="ChEBI" id="CHEBI:49883"/>
    </cofactor>
</comment>
<dbReference type="SFLD" id="SFLDS00032">
    <property type="entry name" value="Radical_SAM_3-amino-3-carboxyp"/>
    <property type="match status" value="1"/>
</dbReference>
<feature type="transmembrane region" description="Helical" evidence="8">
    <location>
        <begin position="12"/>
        <end position="33"/>
    </location>
</feature>
<protein>
    <recommendedName>
        <fullName evidence="7">2-(3-amino-3-carboxypropyl)histidine synthase subunit 2</fullName>
    </recommendedName>
</protein>
<keyword evidence="4 7" id="KW-0479">Metal-binding</keyword>
<dbReference type="GO" id="GO:0090560">
    <property type="term" value="F:2-(3-amino-3-carboxypropyl)histidine synthase activity"/>
    <property type="evidence" value="ECO:0007669"/>
    <property type="project" value="InterPro"/>
</dbReference>
<evidence type="ECO:0000256" key="7">
    <source>
        <dbReference type="RuleBase" id="RU364133"/>
    </source>
</evidence>
<dbReference type="GO" id="GO:0017183">
    <property type="term" value="P:protein histidyl modification to diphthamide"/>
    <property type="evidence" value="ECO:0007669"/>
    <property type="project" value="UniProtKB-UniPathway"/>
</dbReference>
<keyword evidence="5 7" id="KW-0408">Iron</keyword>
<reference evidence="9 10" key="1">
    <citation type="journal article" date="2019" name="Sci. Rep.">
        <title>Comparative genomics of chytrid fungi reveal insights into the obligate biotrophic and pathogenic lifestyle of Synchytrium endobioticum.</title>
        <authorList>
            <person name="van de Vossenberg B.T.L.H."/>
            <person name="Warris S."/>
            <person name="Nguyen H.D.T."/>
            <person name="van Gent-Pelzer M.P.E."/>
            <person name="Joly D.L."/>
            <person name="van de Geest H.C."/>
            <person name="Bonants P.J.M."/>
            <person name="Smith D.S."/>
            <person name="Levesque C.A."/>
            <person name="van der Lee T.A.J."/>
        </authorList>
    </citation>
    <scope>NUCLEOTIDE SEQUENCE [LARGE SCALE GENOMIC DNA]</scope>
    <source>
        <strain evidence="9 10">CBS 675.73</strain>
    </source>
</reference>
<dbReference type="Proteomes" id="UP000320333">
    <property type="component" value="Unassembled WGS sequence"/>
</dbReference>
<comment type="caution">
    <text evidence="9">The sequence shown here is derived from an EMBL/GenBank/DDBJ whole genome shotgun (WGS) entry which is preliminary data.</text>
</comment>
<dbReference type="OrthoDB" id="449241at2759"/>
<dbReference type="EMBL" id="QEAP01000609">
    <property type="protein sequence ID" value="TPX63409.1"/>
    <property type="molecule type" value="Genomic_DNA"/>
</dbReference>
<evidence type="ECO:0000256" key="8">
    <source>
        <dbReference type="SAM" id="Phobius"/>
    </source>
</evidence>
<dbReference type="InterPro" id="IPR016435">
    <property type="entry name" value="DPH1/DPH2"/>
</dbReference>
<dbReference type="NCBIfam" id="TIGR00322">
    <property type="entry name" value="diphth2_R"/>
    <property type="match status" value="1"/>
</dbReference>
<dbReference type="PANTHER" id="PTHR10762:SF2">
    <property type="entry name" value="2-(3-AMINO-3-CARBOXYPROPYL)HISTIDINE SYNTHASE SUBUNIT 2"/>
    <property type="match status" value="1"/>
</dbReference>
<comment type="similarity">
    <text evidence="3 7">Belongs to the DPH1/DPH2 family. DPH2 subfamily.</text>
</comment>
<dbReference type="GO" id="GO:0005737">
    <property type="term" value="C:cytoplasm"/>
    <property type="evidence" value="ECO:0007669"/>
    <property type="project" value="UniProtKB-SubCell"/>
</dbReference>
<proteinExistence type="inferred from homology"/>
<keyword evidence="8" id="KW-0812">Transmembrane</keyword>
<dbReference type="GO" id="GO:0046872">
    <property type="term" value="F:metal ion binding"/>
    <property type="evidence" value="ECO:0007669"/>
    <property type="project" value="UniProtKB-KW"/>
</dbReference>
<dbReference type="Gene3D" id="3.40.50.11860">
    <property type="entry name" value="Diphthamide synthesis DPH1/DPH2 domain 3"/>
    <property type="match status" value="1"/>
</dbReference>
<gene>
    <name evidence="9" type="ORF">CcCBS67573_g08690</name>
</gene>
<comment type="pathway">
    <text evidence="2 7">Protein modification; peptidyl-diphthamide biosynthesis.</text>
</comment>
<evidence type="ECO:0000256" key="1">
    <source>
        <dbReference type="ARBA" id="ARBA00001966"/>
    </source>
</evidence>
<dbReference type="NCBIfam" id="TIGR00272">
    <property type="entry name" value="DPH2"/>
    <property type="match status" value="1"/>
</dbReference>
<dbReference type="InterPro" id="IPR010014">
    <property type="entry name" value="DHP2"/>
</dbReference>
<evidence type="ECO:0000313" key="10">
    <source>
        <dbReference type="Proteomes" id="UP000320333"/>
    </source>
</evidence>
<dbReference type="FunFam" id="3.40.50.11860:FF:000001">
    <property type="entry name" value="2-(3-amino-3-carboxypropyl)histidine synthase subunit 2"/>
    <property type="match status" value="1"/>
</dbReference>
<evidence type="ECO:0000256" key="2">
    <source>
        <dbReference type="ARBA" id="ARBA00005156"/>
    </source>
</evidence>
<accession>A0A507EGN9</accession>
<keyword evidence="10" id="KW-1185">Reference proteome</keyword>
<evidence type="ECO:0000313" key="9">
    <source>
        <dbReference type="EMBL" id="TPX63409.1"/>
    </source>
</evidence>
<keyword evidence="6 7" id="KW-0411">Iron-sulfur</keyword>
<organism evidence="9 10">
    <name type="scientific">Chytriomyces confervae</name>
    <dbReference type="NCBI Taxonomy" id="246404"/>
    <lineage>
        <taxon>Eukaryota</taxon>
        <taxon>Fungi</taxon>
        <taxon>Fungi incertae sedis</taxon>
        <taxon>Chytridiomycota</taxon>
        <taxon>Chytridiomycota incertae sedis</taxon>
        <taxon>Chytridiomycetes</taxon>
        <taxon>Chytridiales</taxon>
        <taxon>Chytriomycetaceae</taxon>
        <taxon>Chytriomyces</taxon>
    </lineage>
</organism>
<dbReference type="Pfam" id="PF01866">
    <property type="entry name" value="Diphthamide_syn"/>
    <property type="match status" value="1"/>
</dbReference>
<dbReference type="AlphaFoldDB" id="A0A507EGN9"/>
<sequence>MLRRRYVMVQKAKDAGVIGIVVGTLGVVSYLPLIEHLKKLIIACGKKPYLIAVGKPSPAKLGNFLEIQAFVLVACPENTLVDSKEFMQPIVTPFELEIALVRGKEWTGQYETDLTKLAERIGLEADEELQRKLDHGSEDEDDEPHFSLMTGGYKSRKQYGNVEETQGADGGVDGETSEGAVLLRNPAGAVSKFVMNSAAGDFLNSKRSFKGLEVKFGETAVETANEGRAGVASGYSEEGN</sequence>
<evidence type="ECO:0000256" key="4">
    <source>
        <dbReference type="ARBA" id="ARBA00022723"/>
    </source>
</evidence>
<keyword evidence="8" id="KW-0472">Membrane</keyword>
<keyword evidence="7" id="KW-0963">Cytoplasm</keyword>
<comment type="function">
    <text evidence="7">Required for the first step of diphthamide biosynthesis, a post-translational modification of histidine which occurs in elongation factor 2. DPH1 and DPH2 transfer a 3-amino-3-carboxypropyl (ACP) group from S-adenosyl-L-methionine (SAM) to a histidine residue, the reaction is assisted by a reduction system comprising DPH3 and a NADH-dependent reductase. Facilitates the reduction of the catalytic iron-sulfur cluster found in the DPH1 subunit.</text>
</comment>
<dbReference type="GO" id="GO:0051536">
    <property type="term" value="F:iron-sulfur cluster binding"/>
    <property type="evidence" value="ECO:0007669"/>
    <property type="project" value="UniProtKB-KW"/>
</dbReference>
<evidence type="ECO:0000256" key="3">
    <source>
        <dbReference type="ARBA" id="ARBA00006179"/>
    </source>
</evidence>
<comment type="subcellular location">
    <subcellularLocation>
        <location evidence="7">Cytoplasm</location>
    </subcellularLocation>
</comment>
<evidence type="ECO:0000256" key="6">
    <source>
        <dbReference type="ARBA" id="ARBA00023014"/>
    </source>
</evidence>
<dbReference type="InterPro" id="IPR042265">
    <property type="entry name" value="DPH1/DPH2_3"/>
</dbReference>
<dbReference type="PANTHER" id="PTHR10762">
    <property type="entry name" value="DIPHTHAMIDE BIOSYNTHESIS PROTEIN"/>
    <property type="match status" value="1"/>
</dbReference>
<dbReference type="STRING" id="246404.A0A507EGN9"/>
<keyword evidence="8" id="KW-1133">Transmembrane helix</keyword>
<name>A0A507EGN9_9FUNG</name>
<dbReference type="UniPathway" id="UPA00559"/>